<dbReference type="EC" id="4.1.2.25" evidence="6"/>
<evidence type="ECO:0000313" key="14">
    <source>
        <dbReference type="EMBL" id="GGA58806.1"/>
    </source>
</evidence>
<comment type="function">
    <text evidence="2">Catalyzes the formation of 4-(hydroxymethyl)-2-furancarboxaldehyde phosphate (4-HFC-P) from two molecules of glyceraldehyde-3-P (GA-3-P).</text>
</comment>
<dbReference type="PANTHER" id="PTHR42844">
    <property type="entry name" value="DIHYDRONEOPTERIN ALDOLASE 1-RELATED"/>
    <property type="match status" value="1"/>
</dbReference>
<evidence type="ECO:0000256" key="7">
    <source>
        <dbReference type="ARBA" id="ARBA00022909"/>
    </source>
</evidence>
<evidence type="ECO:0000256" key="1">
    <source>
        <dbReference type="ARBA" id="ARBA00001353"/>
    </source>
</evidence>
<evidence type="ECO:0000256" key="3">
    <source>
        <dbReference type="ARBA" id="ARBA00005013"/>
    </source>
</evidence>
<dbReference type="InterPro" id="IPR006157">
    <property type="entry name" value="FolB_dom"/>
</dbReference>
<evidence type="ECO:0000256" key="12">
    <source>
        <dbReference type="ARBA" id="ARBA00047628"/>
    </source>
</evidence>
<evidence type="ECO:0000256" key="2">
    <source>
        <dbReference type="ARBA" id="ARBA00003810"/>
    </source>
</evidence>
<name>A0A916RJK4_9HYPH</name>
<sequence length="369" mass="39728">MVRLLASVNGVNEAETALLGNVDIIDLKNPADGALGALPPQAVREVVDFIAGQKPVSAVCGNLAMDPGQVLKAAETYAATGVDYLKIGLLREPEAAACIRALGELAKSVKIVAVLFADQEPDHELLPLLVENGFHGVMLDTAEKSTGGLLRKLSVDRVARFVAQAKALQLKVGLAGSLEAPDIPRLLPLEPDFLGFRSALCTSGRDSAIDEDAIRSIRLLIPEEVKANGAAPADFRLLARGYTPAEVDLGTDKIFVREFVLPMEIGAYSHERGRTQKVRFDVTAEVQRVTDNPQDMRHVVSYDIIMDGIRTIVASGHIDLAETLAEKVASHVLANPRVVRVFVRVEKLEVAPASVGVEIERVRQEGSTR</sequence>
<keyword evidence="8" id="KW-0456">Lyase</keyword>
<evidence type="ECO:0000259" key="13">
    <source>
        <dbReference type="SMART" id="SM00905"/>
    </source>
</evidence>
<dbReference type="Proteomes" id="UP000636264">
    <property type="component" value="Unassembled WGS sequence"/>
</dbReference>
<comment type="caution">
    <text evidence="14">The sequence shown here is derived from an EMBL/GenBank/DDBJ whole genome shotgun (WGS) entry which is preliminary data.</text>
</comment>
<evidence type="ECO:0000256" key="11">
    <source>
        <dbReference type="ARBA" id="ARBA00032903"/>
    </source>
</evidence>
<dbReference type="AlphaFoldDB" id="A0A916RJK4"/>
<feature type="domain" description="Dihydroneopterin aldolase/epimerase" evidence="13">
    <location>
        <begin position="254"/>
        <end position="361"/>
    </location>
</feature>
<organism evidence="14 15">
    <name type="scientific">Nitratireductor aestuarii</name>
    <dbReference type="NCBI Taxonomy" id="1735103"/>
    <lineage>
        <taxon>Bacteria</taxon>
        <taxon>Pseudomonadati</taxon>
        <taxon>Pseudomonadota</taxon>
        <taxon>Alphaproteobacteria</taxon>
        <taxon>Hyphomicrobiales</taxon>
        <taxon>Phyllobacteriaceae</taxon>
        <taxon>Nitratireductor</taxon>
    </lineage>
</organism>
<reference evidence="14" key="2">
    <citation type="submission" date="2020-09" db="EMBL/GenBank/DDBJ databases">
        <authorList>
            <person name="Sun Q."/>
            <person name="Zhou Y."/>
        </authorList>
    </citation>
    <scope>NUCLEOTIDE SEQUENCE</scope>
    <source>
        <strain evidence="14">CGMCC 1.15320</strain>
    </source>
</reference>
<dbReference type="NCBIfam" id="TIGR00526">
    <property type="entry name" value="folB_dom"/>
    <property type="match status" value="1"/>
</dbReference>
<dbReference type="SMART" id="SM00905">
    <property type="entry name" value="FolB"/>
    <property type="match status" value="1"/>
</dbReference>
<dbReference type="RefSeq" id="WP_188719905.1">
    <property type="nucleotide sequence ID" value="NZ_BMIF01000002.1"/>
</dbReference>
<accession>A0A916RJK4</accession>
<dbReference type="SUPFAM" id="SSF55620">
    <property type="entry name" value="Tetrahydrobiopterin biosynthesis enzymes-like"/>
    <property type="match status" value="1"/>
</dbReference>
<dbReference type="PANTHER" id="PTHR42844:SF1">
    <property type="entry name" value="DIHYDRONEOPTERIN ALDOLASE 1-RELATED"/>
    <property type="match status" value="1"/>
</dbReference>
<dbReference type="Pfam" id="PF02152">
    <property type="entry name" value="FolB"/>
    <property type="match status" value="1"/>
</dbReference>
<evidence type="ECO:0000256" key="8">
    <source>
        <dbReference type="ARBA" id="ARBA00023239"/>
    </source>
</evidence>
<evidence type="ECO:0000256" key="5">
    <source>
        <dbReference type="ARBA" id="ARBA00012553"/>
    </source>
</evidence>
<dbReference type="EMBL" id="BMIF01000002">
    <property type="protein sequence ID" value="GGA58806.1"/>
    <property type="molecule type" value="Genomic_DNA"/>
</dbReference>
<evidence type="ECO:0000256" key="10">
    <source>
        <dbReference type="ARBA" id="ARBA00032523"/>
    </source>
</evidence>
<evidence type="ECO:0000256" key="6">
    <source>
        <dbReference type="ARBA" id="ARBA00013043"/>
    </source>
</evidence>
<proteinExistence type="inferred from homology"/>
<reference evidence="14" key="1">
    <citation type="journal article" date="2014" name="Int. J. Syst. Evol. Microbiol.">
        <title>Complete genome sequence of Corynebacterium casei LMG S-19264T (=DSM 44701T), isolated from a smear-ripened cheese.</title>
        <authorList>
            <consortium name="US DOE Joint Genome Institute (JGI-PGF)"/>
            <person name="Walter F."/>
            <person name="Albersmeier A."/>
            <person name="Kalinowski J."/>
            <person name="Ruckert C."/>
        </authorList>
    </citation>
    <scope>NUCLEOTIDE SEQUENCE</scope>
    <source>
        <strain evidence="14">CGMCC 1.15320</strain>
    </source>
</reference>
<evidence type="ECO:0000256" key="9">
    <source>
        <dbReference type="ARBA" id="ARBA00023270"/>
    </source>
</evidence>
<comment type="similarity">
    <text evidence="4">Belongs to the DHNA family.</text>
</comment>
<dbReference type="InterPro" id="IPR006156">
    <property type="entry name" value="Dihydroneopterin_aldolase"/>
</dbReference>
<comment type="catalytic activity">
    <reaction evidence="12">
        <text>2 D-glyceraldehyde 3-phosphate = 4-(hydroxymethyl)-2-furancarboxaldehyde phosphate + phosphate + 2 H2O</text>
        <dbReference type="Rhea" id="RHEA:43536"/>
        <dbReference type="ChEBI" id="CHEBI:15377"/>
        <dbReference type="ChEBI" id="CHEBI:43474"/>
        <dbReference type="ChEBI" id="CHEBI:59776"/>
        <dbReference type="ChEBI" id="CHEBI:83407"/>
        <dbReference type="EC" id="4.2.3.153"/>
    </reaction>
</comment>
<dbReference type="Gene3D" id="3.30.1130.10">
    <property type="match status" value="1"/>
</dbReference>
<dbReference type="InterPro" id="IPR007565">
    <property type="entry name" value="4HFCP_synth"/>
</dbReference>
<protein>
    <recommendedName>
        <fullName evidence="10">4-(hydroxymethyl)-2-furancarboxaldehyde-phosphate synthase</fullName>
        <ecNumber evidence="6">4.1.2.25</ecNumber>
        <ecNumber evidence="5">4.2.3.153</ecNumber>
    </recommendedName>
    <alternativeName>
        <fullName evidence="11">7,8-dihydroneopterin aldolase</fullName>
    </alternativeName>
</protein>
<gene>
    <name evidence="14" type="ORF">GCM10011385_10630</name>
</gene>
<dbReference type="InterPro" id="IPR043133">
    <property type="entry name" value="GTP-CH-I_C/QueF"/>
</dbReference>
<evidence type="ECO:0000313" key="15">
    <source>
        <dbReference type="Proteomes" id="UP000636264"/>
    </source>
</evidence>
<keyword evidence="15" id="KW-1185">Reference proteome</keyword>
<comment type="catalytic activity">
    <reaction evidence="1">
        <text>7,8-dihydroneopterin = 6-hydroxymethyl-7,8-dihydropterin + glycolaldehyde</text>
        <dbReference type="Rhea" id="RHEA:10540"/>
        <dbReference type="ChEBI" id="CHEBI:17001"/>
        <dbReference type="ChEBI" id="CHEBI:17071"/>
        <dbReference type="ChEBI" id="CHEBI:44841"/>
        <dbReference type="EC" id="4.1.2.25"/>
    </reaction>
</comment>
<dbReference type="GO" id="GO:0004150">
    <property type="term" value="F:dihydroneopterin aldolase activity"/>
    <property type="evidence" value="ECO:0007669"/>
    <property type="project" value="UniProtKB-EC"/>
</dbReference>
<dbReference type="GO" id="GO:0005737">
    <property type="term" value="C:cytoplasm"/>
    <property type="evidence" value="ECO:0007669"/>
    <property type="project" value="TreeGrafter"/>
</dbReference>
<dbReference type="EC" id="4.2.3.153" evidence="5"/>
<evidence type="ECO:0000256" key="4">
    <source>
        <dbReference type="ARBA" id="ARBA00005708"/>
    </source>
</evidence>
<dbReference type="GO" id="GO:0046656">
    <property type="term" value="P:folic acid biosynthetic process"/>
    <property type="evidence" value="ECO:0007669"/>
    <property type="project" value="UniProtKB-KW"/>
</dbReference>
<comment type="pathway">
    <text evidence="3">Cofactor biosynthesis; tetrahydrofolate biosynthesis; 2-amino-4-hydroxy-6-hydroxymethyl-7,8-dihydropteridine diphosphate from 7,8-dihydroneopterin triphosphate: step 3/4.</text>
</comment>
<keyword evidence="9" id="KW-0704">Schiff base</keyword>
<keyword evidence="7" id="KW-0289">Folate biosynthesis</keyword>
<dbReference type="Pfam" id="PF04476">
    <property type="entry name" value="4HFCP_synth"/>
    <property type="match status" value="1"/>
</dbReference>